<dbReference type="PIRSF" id="PIRSF003128">
    <property type="entry name" value="RecN"/>
    <property type="match status" value="1"/>
</dbReference>
<dbReference type="EMBL" id="JABBNT010000002">
    <property type="protein sequence ID" value="NMM44541.1"/>
    <property type="molecule type" value="Genomic_DNA"/>
</dbReference>
<evidence type="ECO:0000256" key="9">
    <source>
        <dbReference type="PIRNR" id="PIRNR003128"/>
    </source>
</evidence>
<evidence type="ECO:0000256" key="8">
    <source>
        <dbReference type="ARBA" id="ARBA00033408"/>
    </source>
</evidence>
<comment type="similarity">
    <text evidence="2 9">Belongs to the RecN family.</text>
</comment>
<feature type="coiled-coil region" evidence="10">
    <location>
        <begin position="335"/>
        <end position="362"/>
    </location>
</feature>
<dbReference type="NCBIfam" id="TIGR00634">
    <property type="entry name" value="recN"/>
    <property type="match status" value="1"/>
</dbReference>
<dbReference type="CDD" id="cd03241">
    <property type="entry name" value="ABC_RecN"/>
    <property type="match status" value="2"/>
</dbReference>
<evidence type="ECO:0000256" key="10">
    <source>
        <dbReference type="SAM" id="Coils"/>
    </source>
</evidence>
<dbReference type="Gene3D" id="3.40.50.300">
    <property type="entry name" value="P-loop containing nucleotide triphosphate hydrolases"/>
    <property type="match status" value="2"/>
</dbReference>
<dbReference type="PANTHER" id="PTHR11059:SF0">
    <property type="entry name" value="DNA REPAIR PROTEIN RECN"/>
    <property type="match status" value="1"/>
</dbReference>
<accession>A0A7Y0HE68</accession>
<keyword evidence="4" id="KW-0547">Nucleotide-binding</keyword>
<evidence type="ECO:0000256" key="4">
    <source>
        <dbReference type="ARBA" id="ARBA00022741"/>
    </source>
</evidence>
<dbReference type="GO" id="GO:0005524">
    <property type="term" value="F:ATP binding"/>
    <property type="evidence" value="ECO:0007669"/>
    <property type="project" value="UniProtKB-KW"/>
</dbReference>
<dbReference type="InterPro" id="IPR003395">
    <property type="entry name" value="RecF/RecN/SMC_N"/>
</dbReference>
<dbReference type="FunFam" id="3.40.50.300:FF:000356">
    <property type="entry name" value="DNA repair protein RecN"/>
    <property type="match status" value="1"/>
</dbReference>
<evidence type="ECO:0000259" key="11">
    <source>
        <dbReference type="Pfam" id="PF02463"/>
    </source>
</evidence>
<dbReference type="InterPro" id="IPR027417">
    <property type="entry name" value="P-loop_NTPase"/>
</dbReference>
<evidence type="ECO:0000256" key="6">
    <source>
        <dbReference type="ARBA" id="ARBA00022840"/>
    </source>
</evidence>
<sequence>MLIGLTIRDIVLIDRLSLSFSGGLGVLTGETGAGKSILLDSLGLALGRRSEAKLVRPGADRASITAEFDLPDDHAVLALLDENDLPKEERLILRRTVSADGRSKAFVNDEPVGVGLLKQIGERLVEVQGQFDQHGLLDPTTHIDLLDAYGGLMGKREAVAALHADWAAARRALDKARATAVAARKEEDFLRFAADELDKLAPQPGEEEELSERRSLLQNAERLTEAITAAVDFLTGNDGADEGLRQAQRALDRMADKMGDLLNAPVASLDRAAVEIEEAVGELNRIGADLDADSSALESIEERLFALRDIARKHGVAVDDLPQLREDFAQRLSLIDAGEETLAKLETAAKQAEKAFADAAAALSAQRQDAATRLDAAVNAELPPLKLERARFTTEVEQLEPSRWTALGSDRVGFTVTTNPGLPGGPLDKVASGGELSRFLLAIKVALAEVGTVPTLVFDEVDSGVGGATAAAVGERLSRLADRLQVLVVTHSPQVAARGKAHWRVSKAAGNDGRMATSIDSLDPHHRREELARMLSGAEVTDEARAAADRLIEGSRL</sequence>
<keyword evidence="7 9" id="KW-0234">DNA repair</keyword>
<dbReference type="Proteomes" id="UP000539372">
    <property type="component" value="Unassembled WGS sequence"/>
</dbReference>
<gene>
    <name evidence="12" type="primary">recN</name>
    <name evidence="12" type="ORF">HH303_08620</name>
</gene>
<dbReference type="NCBIfam" id="NF008121">
    <property type="entry name" value="PRK10869.1"/>
    <property type="match status" value="1"/>
</dbReference>
<dbReference type="SUPFAM" id="SSF52540">
    <property type="entry name" value="P-loop containing nucleoside triphosphate hydrolases"/>
    <property type="match status" value="2"/>
</dbReference>
<evidence type="ECO:0000256" key="1">
    <source>
        <dbReference type="ARBA" id="ARBA00003618"/>
    </source>
</evidence>
<dbReference type="GO" id="GO:0043590">
    <property type="term" value="C:bacterial nucleoid"/>
    <property type="evidence" value="ECO:0007669"/>
    <property type="project" value="TreeGrafter"/>
</dbReference>
<keyword evidence="10" id="KW-0175">Coiled coil</keyword>
<protein>
    <recommendedName>
        <fullName evidence="3 9">DNA repair protein RecN</fullName>
    </recommendedName>
    <alternativeName>
        <fullName evidence="8 9">Recombination protein N</fullName>
    </alternativeName>
</protein>
<evidence type="ECO:0000256" key="5">
    <source>
        <dbReference type="ARBA" id="ARBA00022763"/>
    </source>
</evidence>
<feature type="domain" description="RecF/RecN/SMC N-terminal" evidence="11">
    <location>
        <begin position="15"/>
        <end position="507"/>
    </location>
</feature>
<evidence type="ECO:0000256" key="7">
    <source>
        <dbReference type="ARBA" id="ARBA00023204"/>
    </source>
</evidence>
<evidence type="ECO:0000256" key="3">
    <source>
        <dbReference type="ARBA" id="ARBA00021315"/>
    </source>
</evidence>
<name>A0A7Y0HE68_9PROT</name>
<dbReference type="FunFam" id="3.40.50.300:FF:000319">
    <property type="entry name" value="DNA repair protein RecN"/>
    <property type="match status" value="1"/>
</dbReference>
<keyword evidence="5 9" id="KW-0227">DNA damage</keyword>
<dbReference type="GO" id="GO:0006310">
    <property type="term" value="P:DNA recombination"/>
    <property type="evidence" value="ECO:0007669"/>
    <property type="project" value="InterPro"/>
</dbReference>
<evidence type="ECO:0000313" key="13">
    <source>
        <dbReference type="Proteomes" id="UP000539372"/>
    </source>
</evidence>
<dbReference type="GO" id="GO:0006281">
    <property type="term" value="P:DNA repair"/>
    <property type="evidence" value="ECO:0007669"/>
    <property type="project" value="UniProtKB-KW"/>
</dbReference>
<feature type="coiled-coil region" evidence="10">
    <location>
        <begin position="206"/>
        <end position="264"/>
    </location>
</feature>
<reference evidence="12 13" key="1">
    <citation type="submission" date="2020-04" db="EMBL/GenBank/DDBJ databases">
        <title>Rhodospirillaceae bacterium KN72 isolated from deep sea.</title>
        <authorList>
            <person name="Zhang D.-C."/>
        </authorList>
    </citation>
    <scope>NUCLEOTIDE SEQUENCE [LARGE SCALE GENOMIC DNA]</scope>
    <source>
        <strain evidence="12 13">KN72</strain>
    </source>
</reference>
<evidence type="ECO:0000256" key="2">
    <source>
        <dbReference type="ARBA" id="ARBA00009441"/>
    </source>
</evidence>
<dbReference type="PANTHER" id="PTHR11059">
    <property type="entry name" value="DNA REPAIR PROTEIN RECN"/>
    <property type="match status" value="1"/>
</dbReference>
<dbReference type="AlphaFoldDB" id="A0A7Y0HE68"/>
<proteinExistence type="inferred from homology"/>
<keyword evidence="6" id="KW-0067">ATP-binding</keyword>
<keyword evidence="13" id="KW-1185">Reference proteome</keyword>
<evidence type="ECO:0000313" key="12">
    <source>
        <dbReference type="EMBL" id="NMM44541.1"/>
    </source>
</evidence>
<dbReference type="RefSeq" id="WP_169624817.1">
    <property type="nucleotide sequence ID" value="NZ_JABBNT010000002.1"/>
</dbReference>
<dbReference type="GO" id="GO:0009432">
    <property type="term" value="P:SOS response"/>
    <property type="evidence" value="ECO:0007669"/>
    <property type="project" value="TreeGrafter"/>
</dbReference>
<comment type="function">
    <text evidence="1 9">May be involved in recombinational repair of damaged DNA.</text>
</comment>
<dbReference type="InterPro" id="IPR004604">
    <property type="entry name" value="DNA_recomb/repair_RecN"/>
</dbReference>
<organism evidence="12 13">
    <name type="scientific">Pacificispira spongiicola</name>
    <dbReference type="NCBI Taxonomy" id="2729598"/>
    <lineage>
        <taxon>Bacteria</taxon>
        <taxon>Pseudomonadati</taxon>
        <taxon>Pseudomonadota</taxon>
        <taxon>Alphaproteobacteria</taxon>
        <taxon>Rhodospirillales</taxon>
        <taxon>Rhodospirillaceae</taxon>
        <taxon>Pacificispira</taxon>
    </lineage>
</organism>
<comment type="caution">
    <text evidence="12">The sequence shown here is derived from an EMBL/GenBank/DDBJ whole genome shotgun (WGS) entry which is preliminary data.</text>
</comment>
<dbReference type="Pfam" id="PF02463">
    <property type="entry name" value="SMC_N"/>
    <property type="match status" value="1"/>
</dbReference>